<evidence type="ECO:0000256" key="9">
    <source>
        <dbReference type="ARBA" id="ARBA00030757"/>
    </source>
</evidence>
<evidence type="ECO:0000256" key="7">
    <source>
        <dbReference type="ARBA" id="ARBA00022679"/>
    </source>
</evidence>
<evidence type="ECO:0000313" key="12">
    <source>
        <dbReference type="EMBL" id="MBA9002648.1"/>
    </source>
</evidence>
<dbReference type="EC" id="2.1.1.77" evidence="3"/>
<dbReference type="GO" id="GO:0004719">
    <property type="term" value="F:protein-L-isoaspartate (D-aspartate) O-methyltransferase activity"/>
    <property type="evidence" value="ECO:0007669"/>
    <property type="project" value="UniProtKB-EC"/>
</dbReference>
<evidence type="ECO:0000256" key="4">
    <source>
        <dbReference type="ARBA" id="ARBA00013346"/>
    </source>
</evidence>
<reference evidence="12 13" key="1">
    <citation type="submission" date="2020-08" db="EMBL/GenBank/DDBJ databases">
        <title>Sequencing the genomes of 1000 actinobacteria strains.</title>
        <authorList>
            <person name="Klenk H.-P."/>
        </authorList>
    </citation>
    <scope>NUCLEOTIDE SEQUENCE [LARGE SCALE GENOMIC DNA]</scope>
    <source>
        <strain evidence="12 13">DSM 45823</strain>
    </source>
</reference>
<dbReference type="EMBL" id="JACJII010000001">
    <property type="protein sequence ID" value="MBA9002648.1"/>
    <property type="molecule type" value="Genomic_DNA"/>
</dbReference>
<dbReference type="RefSeq" id="WP_312880901.1">
    <property type="nucleotide sequence ID" value="NZ_JACJII010000001.1"/>
</dbReference>
<dbReference type="InterPro" id="IPR000682">
    <property type="entry name" value="PCMT"/>
</dbReference>
<evidence type="ECO:0000256" key="3">
    <source>
        <dbReference type="ARBA" id="ARBA00011890"/>
    </source>
</evidence>
<comment type="caution">
    <text evidence="12">The sequence shown here is derived from an EMBL/GenBank/DDBJ whole genome shotgun (WGS) entry which is preliminary data.</text>
</comment>
<dbReference type="GO" id="GO:0032259">
    <property type="term" value="P:methylation"/>
    <property type="evidence" value="ECO:0007669"/>
    <property type="project" value="UniProtKB-KW"/>
</dbReference>
<comment type="similarity">
    <text evidence="2">Belongs to the methyltransferase superfamily. L-isoaspartyl/D-aspartyl protein methyltransferase family.</text>
</comment>
<evidence type="ECO:0000256" key="6">
    <source>
        <dbReference type="ARBA" id="ARBA00022603"/>
    </source>
</evidence>
<dbReference type="Proteomes" id="UP000539313">
    <property type="component" value="Unassembled WGS sequence"/>
</dbReference>
<dbReference type="PANTHER" id="PTHR11579:SF0">
    <property type="entry name" value="PROTEIN-L-ISOASPARTATE(D-ASPARTATE) O-METHYLTRANSFERASE"/>
    <property type="match status" value="1"/>
</dbReference>
<dbReference type="CDD" id="cd02440">
    <property type="entry name" value="AdoMet_MTases"/>
    <property type="match status" value="1"/>
</dbReference>
<gene>
    <name evidence="12" type="ORF">HNR21_001530</name>
</gene>
<dbReference type="InterPro" id="IPR029063">
    <property type="entry name" value="SAM-dependent_MTases_sf"/>
</dbReference>
<protein>
    <recommendedName>
        <fullName evidence="4">Protein-L-isoaspartate O-methyltransferase</fullName>
        <ecNumber evidence="3">2.1.1.77</ecNumber>
    </recommendedName>
    <alternativeName>
        <fullName evidence="11">L-isoaspartyl protein carboxyl methyltransferase</fullName>
    </alternativeName>
    <alternativeName>
        <fullName evidence="9">Protein L-isoaspartyl methyltransferase</fullName>
    </alternativeName>
    <alternativeName>
        <fullName evidence="10">Protein-beta-aspartate methyltransferase</fullName>
    </alternativeName>
</protein>
<evidence type="ECO:0000256" key="1">
    <source>
        <dbReference type="ARBA" id="ARBA00004496"/>
    </source>
</evidence>
<keyword evidence="8" id="KW-0949">S-adenosyl-L-methionine</keyword>
<evidence type="ECO:0000256" key="11">
    <source>
        <dbReference type="ARBA" id="ARBA00031350"/>
    </source>
</evidence>
<accession>A0A7W3MVH2</accession>
<dbReference type="AlphaFoldDB" id="A0A7W3MVH2"/>
<evidence type="ECO:0000256" key="10">
    <source>
        <dbReference type="ARBA" id="ARBA00031323"/>
    </source>
</evidence>
<dbReference type="PANTHER" id="PTHR11579">
    <property type="entry name" value="PROTEIN-L-ISOASPARTATE O-METHYLTRANSFERASE"/>
    <property type="match status" value="1"/>
</dbReference>
<sequence length="274" mass="30048">MKLIGDMVAELERLGDLGPWRAPLYEVPRHLFVPERAWCTPDGRPGYLIDRSRDPEQWVRAAYTDMAIVTQLDDGATDIGSGDGEYTCSLSAPSMVLAGLSLLSPERGDRVLEIGTGTGWTAALLSHRVGAENVTTVEVDPALGMRAVERLKAVGYRPRVVVGDGAEGFPERAPYDRVHVTCGVREVPYAWVEQTRPGGVIVLPWMHSPHSGELTRLTVHEDGTATGRFYGEVDFMMLRAQRRTDGRGATKIGHGLTVTPEGQRIWLDGLDDVM</sequence>
<dbReference type="GO" id="GO:0005737">
    <property type="term" value="C:cytoplasm"/>
    <property type="evidence" value="ECO:0007669"/>
    <property type="project" value="UniProtKB-SubCell"/>
</dbReference>
<keyword evidence="6 12" id="KW-0489">Methyltransferase</keyword>
<dbReference type="Pfam" id="PF01135">
    <property type="entry name" value="PCMT"/>
    <property type="match status" value="1"/>
</dbReference>
<dbReference type="SUPFAM" id="SSF53335">
    <property type="entry name" value="S-adenosyl-L-methionine-dependent methyltransferases"/>
    <property type="match status" value="1"/>
</dbReference>
<evidence type="ECO:0000256" key="8">
    <source>
        <dbReference type="ARBA" id="ARBA00022691"/>
    </source>
</evidence>
<evidence type="ECO:0000256" key="5">
    <source>
        <dbReference type="ARBA" id="ARBA00022490"/>
    </source>
</evidence>
<dbReference type="Gene3D" id="3.40.50.150">
    <property type="entry name" value="Vaccinia Virus protein VP39"/>
    <property type="match status" value="1"/>
</dbReference>
<name>A0A7W3MVH2_9ACTN</name>
<keyword evidence="13" id="KW-1185">Reference proteome</keyword>
<keyword evidence="7 12" id="KW-0808">Transferase</keyword>
<keyword evidence="5" id="KW-0963">Cytoplasm</keyword>
<evidence type="ECO:0000313" key="13">
    <source>
        <dbReference type="Proteomes" id="UP000539313"/>
    </source>
</evidence>
<organism evidence="12 13">
    <name type="scientific">Thermomonospora cellulosilytica</name>
    <dbReference type="NCBI Taxonomy" id="1411118"/>
    <lineage>
        <taxon>Bacteria</taxon>
        <taxon>Bacillati</taxon>
        <taxon>Actinomycetota</taxon>
        <taxon>Actinomycetes</taxon>
        <taxon>Streptosporangiales</taxon>
        <taxon>Thermomonosporaceae</taxon>
        <taxon>Thermomonospora</taxon>
    </lineage>
</organism>
<comment type="subcellular location">
    <subcellularLocation>
        <location evidence="1">Cytoplasm</location>
    </subcellularLocation>
</comment>
<proteinExistence type="inferred from homology"/>
<evidence type="ECO:0000256" key="2">
    <source>
        <dbReference type="ARBA" id="ARBA00005369"/>
    </source>
</evidence>